<dbReference type="Proteomes" id="UP000228593">
    <property type="component" value="Unassembled WGS sequence"/>
</dbReference>
<organism evidence="3 4">
    <name type="scientific">Massilia psychrophila</name>
    <dbReference type="NCBI Taxonomy" id="1603353"/>
    <lineage>
        <taxon>Bacteria</taxon>
        <taxon>Pseudomonadati</taxon>
        <taxon>Pseudomonadota</taxon>
        <taxon>Betaproteobacteria</taxon>
        <taxon>Burkholderiales</taxon>
        <taxon>Oxalobacteraceae</taxon>
        <taxon>Telluria group</taxon>
        <taxon>Massilia</taxon>
    </lineage>
</organism>
<accession>A0A2G8SXU8</accession>
<feature type="domain" description="AsmA" evidence="2">
    <location>
        <begin position="26"/>
        <end position="195"/>
    </location>
</feature>
<dbReference type="RefSeq" id="WP_099917150.1">
    <property type="nucleotide sequence ID" value="NZ_BMHS01000005.1"/>
</dbReference>
<feature type="transmembrane region" description="Helical" evidence="1">
    <location>
        <begin position="24"/>
        <end position="46"/>
    </location>
</feature>
<proteinExistence type="predicted"/>
<keyword evidence="4" id="KW-1185">Reference proteome</keyword>
<dbReference type="AlphaFoldDB" id="A0A2G8SXU8"/>
<protein>
    <submittedName>
        <fullName evidence="3">AsmA family protein</fullName>
    </submittedName>
</protein>
<sequence>MPDTPAHDGAPRTRRGPGSRTTRIVLWALGLLVAIPAVAVVILLNYDWNKARPWLNAKTSEAIGRPFAVNGDLSLQWEKPAATTGRDATWRDHIPWPHLIANDVHVGNPAGMPARAMASVGQLSFSLNPFALLQHTIAIPVLRFQQPKVDLLRNLDGANNWTFAPTEQPSTWTLDLERVVLTKGVVHLADAIEKADITADIDTIDADPRYGIGWKLRGSYNGAAVTGGGKAGAVLSLKQQSTPYPIQASFNQGATRISAEGTVTRPSKLAAIDLKLKLAGASMARLYNLTGVLLPETPAFSTEGRLTGTLDANNSRWTYDQFKGKVGSSDISGRLEFQTGKPRGMLSGTVVSHVLNFSDLGPLVGADSNASKAARGVSAVQPAGKVLPVETFNTARWKTVDADVKFSADRIVRDKQLPISKLNTHLVMKAGVLTLNPLNFTMAGGNMVSNIKLDGSGREGRDAIKATAKVTARHLKIKELFPTIDEMQATVGEINGDAQLSSTGNSIATLLAGANGELKTLINQGSVSKMLLEQMGLNIGNVVLTKLFGDKPVQLNCMATDFAVTNGLMRTRTFVVDTDEATITADGTIDLVNEQLNLTLRPQTKSLRIFSLRAPLHVNGPFSKPDVSIDKGVLAMKAGGAVLLATAAAPFAALLPLINTGPGENSPCGQLLANARVKPVAPPPPPHARR</sequence>
<dbReference type="EMBL" id="PDOB01000032">
    <property type="protein sequence ID" value="PIL38620.1"/>
    <property type="molecule type" value="Genomic_DNA"/>
</dbReference>
<dbReference type="Pfam" id="PF05170">
    <property type="entry name" value="AsmA"/>
    <property type="match status" value="2"/>
</dbReference>
<evidence type="ECO:0000313" key="4">
    <source>
        <dbReference type="Proteomes" id="UP000228593"/>
    </source>
</evidence>
<evidence type="ECO:0000313" key="3">
    <source>
        <dbReference type="EMBL" id="PIL38620.1"/>
    </source>
</evidence>
<dbReference type="PANTHER" id="PTHR30441:SF9">
    <property type="entry name" value="ASMA FAMILY PROTEIN YHJG"/>
    <property type="match status" value="1"/>
</dbReference>
<dbReference type="GO" id="GO:0005886">
    <property type="term" value="C:plasma membrane"/>
    <property type="evidence" value="ECO:0007669"/>
    <property type="project" value="TreeGrafter"/>
</dbReference>
<gene>
    <name evidence="3" type="ORF">CR103_17055</name>
</gene>
<keyword evidence="1" id="KW-1133">Transmembrane helix</keyword>
<reference evidence="3 4" key="1">
    <citation type="submission" date="2017-10" db="EMBL/GenBank/DDBJ databases">
        <title>Massilia psychrophilum sp. nov., a novel purple-pigmented bacterium isolated from Tianshan glacier, Xinjiang Municipality, China.</title>
        <authorList>
            <person name="Wang H."/>
        </authorList>
    </citation>
    <scope>NUCLEOTIDE SEQUENCE [LARGE SCALE GENOMIC DNA]</scope>
    <source>
        <strain evidence="3 4">JCM 30813</strain>
    </source>
</reference>
<evidence type="ECO:0000259" key="2">
    <source>
        <dbReference type="Pfam" id="PF05170"/>
    </source>
</evidence>
<dbReference type="InterPro" id="IPR007844">
    <property type="entry name" value="AsmA"/>
</dbReference>
<dbReference type="InterPro" id="IPR052894">
    <property type="entry name" value="AsmA-related"/>
</dbReference>
<dbReference type="OrthoDB" id="5749006at2"/>
<dbReference type="GO" id="GO:0090313">
    <property type="term" value="P:regulation of protein targeting to membrane"/>
    <property type="evidence" value="ECO:0007669"/>
    <property type="project" value="TreeGrafter"/>
</dbReference>
<keyword evidence="1" id="KW-0812">Transmembrane</keyword>
<evidence type="ECO:0000256" key="1">
    <source>
        <dbReference type="SAM" id="Phobius"/>
    </source>
</evidence>
<feature type="domain" description="AsmA" evidence="2">
    <location>
        <begin position="209"/>
        <end position="573"/>
    </location>
</feature>
<keyword evidence="1" id="KW-0472">Membrane</keyword>
<name>A0A2G8SXU8_9BURK</name>
<comment type="caution">
    <text evidence="3">The sequence shown here is derived from an EMBL/GenBank/DDBJ whole genome shotgun (WGS) entry which is preliminary data.</text>
</comment>
<dbReference type="PANTHER" id="PTHR30441">
    <property type="entry name" value="DUF748 DOMAIN-CONTAINING PROTEIN"/>
    <property type="match status" value="1"/>
</dbReference>